<evidence type="ECO:0000259" key="1">
    <source>
        <dbReference type="Pfam" id="PF00085"/>
    </source>
</evidence>
<dbReference type="InterPro" id="IPR017937">
    <property type="entry name" value="Thioredoxin_CS"/>
</dbReference>
<dbReference type="EMBL" id="LTAY01000059">
    <property type="protein sequence ID" value="OPX47017.1"/>
    <property type="molecule type" value="Genomic_DNA"/>
</dbReference>
<sequence length="108" mass="12447">MEKLNSNIEIKELINSSQIAIIYFTGTTCVACDVIKQKVELLVKDFPKIKCGEISGEEHLDIASIYGVFSLPLLILYVDKKETLRLGRNLSMLDLERDIERYYKLIYD</sequence>
<evidence type="ECO:0000313" key="2">
    <source>
        <dbReference type="EMBL" id="OPX47017.1"/>
    </source>
</evidence>
<feature type="domain" description="Thioredoxin" evidence="1">
    <location>
        <begin position="12"/>
        <end position="85"/>
    </location>
</feature>
<dbReference type="PROSITE" id="PS00194">
    <property type="entry name" value="THIOREDOXIN_1"/>
    <property type="match status" value="1"/>
</dbReference>
<evidence type="ECO:0000313" key="3">
    <source>
        <dbReference type="Proteomes" id="UP000191448"/>
    </source>
</evidence>
<name>A0A1V4SUW7_9CLOT</name>
<dbReference type="RefSeq" id="WP_080023510.1">
    <property type="nucleotide sequence ID" value="NZ_LTAY01000059.1"/>
</dbReference>
<protein>
    <recommendedName>
        <fullName evidence="1">Thioredoxin domain-containing protein</fullName>
    </recommendedName>
</protein>
<dbReference type="SUPFAM" id="SSF52833">
    <property type="entry name" value="Thioredoxin-like"/>
    <property type="match status" value="1"/>
</dbReference>
<dbReference type="OrthoDB" id="411356at2"/>
<dbReference type="CDD" id="cd02947">
    <property type="entry name" value="TRX_family"/>
    <property type="match status" value="1"/>
</dbReference>
<proteinExistence type="predicted"/>
<reference evidence="2 3" key="1">
    <citation type="submission" date="2016-02" db="EMBL/GenBank/DDBJ databases">
        <title>Genome sequence of Clostridium thermobutyricum DSM 4928.</title>
        <authorList>
            <person name="Poehlein A."/>
            <person name="Daniel R."/>
        </authorList>
    </citation>
    <scope>NUCLEOTIDE SEQUENCE [LARGE SCALE GENOMIC DNA]</scope>
    <source>
        <strain evidence="2 3">DSM 4928</strain>
    </source>
</reference>
<gene>
    <name evidence="2" type="ORF">CLTHE_22550</name>
</gene>
<dbReference type="AlphaFoldDB" id="A0A1V4SUW7"/>
<dbReference type="Gene3D" id="3.40.30.10">
    <property type="entry name" value="Glutaredoxin"/>
    <property type="match status" value="1"/>
</dbReference>
<dbReference type="Pfam" id="PF00085">
    <property type="entry name" value="Thioredoxin"/>
    <property type="match status" value="1"/>
</dbReference>
<dbReference type="Proteomes" id="UP000191448">
    <property type="component" value="Unassembled WGS sequence"/>
</dbReference>
<accession>A0A1V4SUW7</accession>
<dbReference type="InterPro" id="IPR036249">
    <property type="entry name" value="Thioredoxin-like_sf"/>
</dbReference>
<organism evidence="2 3">
    <name type="scientific">Clostridium thermobutyricum DSM 4928</name>
    <dbReference type="NCBI Taxonomy" id="1121339"/>
    <lineage>
        <taxon>Bacteria</taxon>
        <taxon>Bacillati</taxon>
        <taxon>Bacillota</taxon>
        <taxon>Clostridia</taxon>
        <taxon>Eubacteriales</taxon>
        <taxon>Clostridiaceae</taxon>
        <taxon>Clostridium</taxon>
    </lineage>
</organism>
<dbReference type="InterPro" id="IPR013766">
    <property type="entry name" value="Thioredoxin_domain"/>
</dbReference>
<comment type="caution">
    <text evidence="2">The sequence shown here is derived from an EMBL/GenBank/DDBJ whole genome shotgun (WGS) entry which is preliminary data.</text>
</comment>